<reference evidence="4 6" key="3">
    <citation type="submission" date="2024-07" db="EMBL/GenBank/DDBJ databases">
        <authorList>
            <person name="Raymann K."/>
        </authorList>
    </citation>
    <scope>NUCLEOTIDE SEQUENCE [LARGE SCALE GENOMIC DNA]</scope>
    <source>
        <strain evidence="4 6">KZ19</strain>
    </source>
</reference>
<dbReference type="PRINTS" id="PR00455">
    <property type="entry name" value="HTHTETR"/>
</dbReference>
<dbReference type="InterPro" id="IPR009057">
    <property type="entry name" value="Homeodomain-like_sf"/>
</dbReference>
<feature type="DNA-binding region" description="H-T-H motif" evidence="2">
    <location>
        <begin position="34"/>
        <end position="53"/>
    </location>
</feature>
<dbReference type="PROSITE" id="PS50977">
    <property type="entry name" value="HTH_TETR_2"/>
    <property type="match status" value="1"/>
</dbReference>
<organism evidence="5">
    <name type="scientific">Serratia marcescens</name>
    <dbReference type="NCBI Taxonomy" id="615"/>
    <lineage>
        <taxon>Bacteria</taxon>
        <taxon>Pseudomonadati</taxon>
        <taxon>Pseudomonadota</taxon>
        <taxon>Gammaproteobacteria</taxon>
        <taxon>Enterobacterales</taxon>
        <taxon>Yersiniaceae</taxon>
        <taxon>Serratia</taxon>
    </lineage>
</organism>
<sequence length="198" mass="21601">MARKARTEMIEETRQKLVAAARLQFGNVGYAETVMDDLTAQAGLTRGALYHHFGDKKGLFLAVVQAIDAEMDAHLAEITASTADDWEAFAARCRSYLIMMTEPQAQRILLRDSPSVLGAEYLRASKLACISWMTGALEVLMAQRRIAIAEPEALAHLINGGLMDAALWVAHHPEKDVGLEQALASLNLLLNGLRSTAV</sequence>
<evidence type="ECO:0000313" key="5">
    <source>
        <dbReference type="EMBL" id="POP17892.1"/>
    </source>
</evidence>
<gene>
    <name evidence="4" type="ORF">C3R40_020125</name>
    <name evidence="5" type="ORF">C3R40_05415</name>
</gene>
<reference evidence="5" key="1">
    <citation type="submission" date="2018-01" db="EMBL/GenBank/DDBJ databases">
        <title>The opportunistic pathogen Serratia marcescens is an overlooked threat to honeybees.</title>
        <authorList>
            <person name="Raymann K."/>
            <person name="Shaffer Z."/>
            <person name="Coon K."/>
            <person name="Salisbury S."/>
            <person name="Moran N.A."/>
        </authorList>
    </citation>
    <scope>NUCLEOTIDE SEQUENCE [LARGE SCALE GENOMIC DNA]</scope>
    <source>
        <strain evidence="5">KZ19</strain>
    </source>
</reference>
<evidence type="ECO:0000256" key="2">
    <source>
        <dbReference type="PROSITE-ProRule" id="PRU00335"/>
    </source>
</evidence>
<dbReference type="EMBL" id="PQGI02000003">
    <property type="protein sequence ID" value="MEX3188922.1"/>
    <property type="molecule type" value="Genomic_DNA"/>
</dbReference>
<dbReference type="InterPro" id="IPR049484">
    <property type="entry name" value="Rv0078-like_C"/>
</dbReference>
<evidence type="ECO:0000313" key="6">
    <source>
        <dbReference type="Proteomes" id="UP000237365"/>
    </source>
</evidence>
<dbReference type="GO" id="GO:0000976">
    <property type="term" value="F:transcription cis-regulatory region binding"/>
    <property type="evidence" value="ECO:0007669"/>
    <property type="project" value="TreeGrafter"/>
</dbReference>
<dbReference type="GO" id="GO:0003700">
    <property type="term" value="F:DNA-binding transcription factor activity"/>
    <property type="evidence" value="ECO:0007669"/>
    <property type="project" value="TreeGrafter"/>
</dbReference>
<dbReference type="RefSeq" id="WP_033641781.1">
    <property type="nucleotide sequence ID" value="NZ_CAMIRL010000003.1"/>
</dbReference>
<dbReference type="InterPro" id="IPR001647">
    <property type="entry name" value="HTH_TetR"/>
</dbReference>
<dbReference type="Gene3D" id="1.10.357.10">
    <property type="entry name" value="Tetracycline Repressor, domain 2"/>
    <property type="match status" value="1"/>
</dbReference>
<proteinExistence type="predicted"/>
<dbReference type="Proteomes" id="UP000237365">
    <property type="component" value="Unassembled WGS sequence"/>
</dbReference>
<protein>
    <submittedName>
        <fullName evidence="5">TetR/AcrR family transcriptional regulator</fullName>
    </submittedName>
</protein>
<dbReference type="SUPFAM" id="SSF46689">
    <property type="entry name" value="Homeodomain-like"/>
    <property type="match status" value="1"/>
</dbReference>
<comment type="caution">
    <text evidence="5">The sequence shown here is derived from an EMBL/GenBank/DDBJ whole genome shotgun (WGS) entry which is preliminary data.</text>
</comment>
<dbReference type="InterPro" id="IPR050109">
    <property type="entry name" value="HTH-type_TetR-like_transc_reg"/>
</dbReference>
<accession>A0AAP8TXJ8</accession>
<feature type="domain" description="HTH tetR-type" evidence="3">
    <location>
        <begin position="11"/>
        <end position="71"/>
    </location>
</feature>
<evidence type="ECO:0000256" key="1">
    <source>
        <dbReference type="ARBA" id="ARBA00023125"/>
    </source>
</evidence>
<evidence type="ECO:0000313" key="4">
    <source>
        <dbReference type="EMBL" id="MEX3188922.1"/>
    </source>
</evidence>
<dbReference type="Pfam" id="PF00440">
    <property type="entry name" value="TetR_N"/>
    <property type="match status" value="1"/>
</dbReference>
<name>A0AAP8TXJ8_SERMA</name>
<evidence type="ECO:0000259" key="3">
    <source>
        <dbReference type="PROSITE" id="PS50977"/>
    </source>
</evidence>
<dbReference type="PANTHER" id="PTHR30055:SF223">
    <property type="entry name" value="HTH-TYPE TRANSCRIPTIONAL REGULATOR UIDR"/>
    <property type="match status" value="1"/>
</dbReference>
<dbReference type="AlphaFoldDB" id="A0AAP8TXJ8"/>
<dbReference type="Pfam" id="PF21351">
    <property type="entry name" value="TetR_C_41"/>
    <property type="match status" value="1"/>
</dbReference>
<dbReference type="EMBL" id="PQGI01000003">
    <property type="protein sequence ID" value="POP17892.1"/>
    <property type="molecule type" value="Genomic_DNA"/>
</dbReference>
<keyword evidence="1 2" id="KW-0238">DNA-binding</keyword>
<reference evidence="4 6" key="2">
    <citation type="submission" date="2024-07" db="EMBL/GenBank/DDBJ databases">
        <title>Making a pathogen? Evaluating the impact of protist predation on the evolution of virulence in Serratia marcescens.</title>
        <authorList>
            <person name="Hopkins H."/>
            <person name="Lopezguerra C."/>
            <person name="Lau M.-J."/>
        </authorList>
    </citation>
    <scope>NUCLEOTIDE SEQUENCE [LARGE SCALE GENOMIC DNA]</scope>
    <source>
        <strain evidence="4 6">KZ19</strain>
    </source>
</reference>
<dbReference type="PANTHER" id="PTHR30055">
    <property type="entry name" value="HTH-TYPE TRANSCRIPTIONAL REGULATOR RUTR"/>
    <property type="match status" value="1"/>
</dbReference>